<sequence length="338" mass="37831">MYKIILLVFSIFSCSHAQVRSMGNVREVLKCAARLDYSCILDYAEDAAHNAYANAIKEADMEARKMSIETGRADPEEEQPSSILTTITNIISELPELLRVSLSAALNGEDADNDDKPSDGGNTKDAEEDDDEEEEEDDDDAEEENATEKSKTVGDEIAQCKNGTTCRGRTSKNVAGISSKQSGRSQHNGVARKKKKKEKKKKLKTIIKLIAVAIVLIVKLNIFLKLLAAKLQIKFFLIAVVNLLITLARFWWDLKKGHSDHPQKVIYYEHAQHQHHYDGGDDWHSSGPSESYWGRADADDKKTAQDLAYSKQAPGSITYSRVDDKPNFSWNPWAERSL</sequence>
<feature type="transmembrane region" description="Helical" evidence="2">
    <location>
        <begin position="235"/>
        <end position="252"/>
    </location>
</feature>
<keyword evidence="5" id="KW-1185">Reference proteome</keyword>
<comment type="caution">
    <text evidence="4">The sequence shown here is derived from an EMBL/GenBank/DDBJ whole genome shotgun (WGS) entry which is preliminary data.</text>
</comment>
<dbReference type="AlphaFoldDB" id="A0A5N4B562"/>
<evidence type="ECO:0000313" key="5">
    <source>
        <dbReference type="Proteomes" id="UP000327044"/>
    </source>
</evidence>
<accession>A0A5N4B562</accession>
<evidence type="ECO:0000256" key="3">
    <source>
        <dbReference type="SAM" id="SignalP"/>
    </source>
</evidence>
<dbReference type="EMBL" id="VVIM01000001">
    <property type="protein sequence ID" value="KAB0804732.1"/>
    <property type="molecule type" value="Genomic_DNA"/>
</dbReference>
<evidence type="ECO:0000256" key="2">
    <source>
        <dbReference type="SAM" id="Phobius"/>
    </source>
</evidence>
<evidence type="ECO:0000256" key="1">
    <source>
        <dbReference type="SAM" id="MobiDB-lite"/>
    </source>
</evidence>
<feature type="chain" id="PRO_5024405884" evidence="3">
    <location>
        <begin position="18"/>
        <end position="338"/>
    </location>
</feature>
<dbReference type="OrthoDB" id="7429417at2759"/>
<feature type="region of interest" description="Disordered" evidence="1">
    <location>
        <begin position="108"/>
        <end position="197"/>
    </location>
</feature>
<evidence type="ECO:0000313" key="4">
    <source>
        <dbReference type="EMBL" id="KAB0804732.1"/>
    </source>
</evidence>
<dbReference type="InterPro" id="IPR012464">
    <property type="entry name" value="DUF1676"/>
</dbReference>
<dbReference type="InParanoid" id="A0A5N4B562"/>
<keyword evidence="3" id="KW-0732">Signal</keyword>
<keyword evidence="2" id="KW-0472">Membrane</keyword>
<dbReference type="Proteomes" id="UP000327044">
    <property type="component" value="Unassembled WGS sequence"/>
</dbReference>
<feature type="compositionally biased region" description="Acidic residues" evidence="1">
    <location>
        <begin position="126"/>
        <end position="145"/>
    </location>
</feature>
<keyword evidence="2" id="KW-0812">Transmembrane</keyword>
<keyword evidence="2" id="KW-1133">Transmembrane helix</keyword>
<feature type="signal peptide" evidence="3">
    <location>
        <begin position="1"/>
        <end position="17"/>
    </location>
</feature>
<proteinExistence type="predicted"/>
<dbReference type="Pfam" id="PF07898">
    <property type="entry name" value="DUF1676"/>
    <property type="match status" value="1"/>
</dbReference>
<feature type="compositionally biased region" description="Polar residues" evidence="1">
    <location>
        <begin position="161"/>
        <end position="188"/>
    </location>
</feature>
<gene>
    <name evidence="4" type="ORF">PPYR_01702</name>
</gene>
<reference evidence="4 5" key="1">
    <citation type="journal article" date="2018" name="Elife">
        <title>Firefly genomes illuminate parallel origins of bioluminescence in beetles.</title>
        <authorList>
            <person name="Fallon T.R."/>
            <person name="Lower S.E."/>
            <person name="Chang C.H."/>
            <person name="Bessho-Uehara M."/>
            <person name="Martin G.J."/>
            <person name="Bewick A.J."/>
            <person name="Behringer M."/>
            <person name="Debat H.J."/>
            <person name="Wong I."/>
            <person name="Day J.C."/>
            <person name="Suvorov A."/>
            <person name="Silva C.J."/>
            <person name="Stanger-Hall K.F."/>
            <person name="Hall D.W."/>
            <person name="Schmitz R.J."/>
            <person name="Nelson D.R."/>
            <person name="Lewis S.M."/>
            <person name="Shigenobu S."/>
            <person name="Bybee S.M."/>
            <person name="Larracuente A.M."/>
            <person name="Oba Y."/>
            <person name="Weng J.K."/>
        </authorList>
    </citation>
    <scope>NUCLEOTIDE SEQUENCE [LARGE SCALE GENOMIC DNA]</scope>
    <source>
        <strain evidence="4">1611_PpyrPB1</strain>
        <tissue evidence="4">Whole body</tissue>
    </source>
</reference>
<protein>
    <submittedName>
        <fullName evidence="4">Uncharacterized protein</fullName>
    </submittedName>
</protein>
<organism evidence="4 5">
    <name type="scientific">Photinus pyralis</name>
    <name type="common">Common eastern firefly</name>
    <name type="synonym">Lampyris pyralis</name>
    <dbReference type="NCBI Taxonomy" id="7054"/>
    <lineage>
        <taxon>Eukaryota</taxon>
        <taxon>Metazoa</taxon>
        <taxon>Ecdysozoa</taxon>
        <taxon>Arthropoda</taxon>
        <taxon>Hexapoda</taxon>
        <taxon>Insecta</taxon>
        <taxon>Pterygota</taxon>
        <taxon>Neoptera</taxon>
        <taxon>Endopterygota</taxon>
        <taxon>Coleoptera</taxon>
        <taxon>Polyphaga</taxon>
        <taxon>Elateriformia</taxon>
        <taxon>Elateroidea</taxon>
        <taxon>Lampyridae</taxon>
        <taxon>Lampyrinae</taxon>
        <taxon>Photinus</taxon>
    </lineage>
</organism>
<name>A0A5N4B562_PHOPY</name>
<feature type="compositionally biased region" description="Basic and acidic residues" evidence="1">
    <location>
        <begin position="114"/>
        <end position="125"/>
    </location>
</feature>
<feature type="transmembrane region" description="Helical" evidence="2">
    <location>
        <begin position="206"/>
        <end position="228"/>
    </location>
</feature>